<proteinExistence type="predicted"/>
<evidence type="ECO:0000313" key="5">
    <source>
        <dbReference type="Proteomes" id="UP000310066"/>
    </source>
</evidence>
<name>A0A4U0UKZ1_9PEZI</name>
<dbReference type="GO" id="GO:0006355">
    <property type="term" value="P:regulation of DNA-templated transcription"/>
    <property type="evidence" value="ECO:0007669"/>
    <property type="project" value="InterPro"/>
</dbReference>
<evidence type="ECO:0000313" key="4">
    <source>
        <dbReference type="EMBL" id="TKA35516.1"/>
    </source>
</evidence>
<dbReference type="STRING" id="329885.A0A4U0UKZ1"/>
<dbReference type="GO" id="GO:0005634">
    <property type="term" value="C:nucleus"/>
    <property type="evidence" value="ECO:0007669"/>
    <property type="project" value="UniProtKB-SubCell"/>
</dbReference>
<dbReference type="InterPro" id="IPR036600">
    <property type="entry name" value="PAH_sf"/>
</dbReference>
<protein>
    <submittedName>
        <fullName evidence="4">Uncharacterized protein</fullName>
    </submittedName>
</protein>
<evidence type="ECO:0000256" key="2">
    <source>
        <dbReference type="ARBA" id="ARBA00023242"/>
    </source>
</evidence>
<organism evidence="4 5">
    <name type="scientific">Friedmanniomyces endolithicus</name>
    <dbReference type="NCBI Taxonomy" id="329885"/>
    <lineage>
        <taxon>Eukaryota</taxon>
        <taxon>Fungi</taxon>
        <taxon>Dikarya</taxon>
        <taxon>Ascomycota</taxon>
        <taxon>Pezizomycotina</taxon>
        <taxon>Dothideomycetes</taxon>
        <taxon>Dothideomycetidae</taxon>
        <taxon>Mycosphaerellales</taxon>
        <taxon>Teratosphaeriaceae</taxon>
        <taxon>Friedmanniomyces</taxon>
    </lineage>
</organism>
<feature type="compositionally biased region" description="Low complexity" evidence="3">
    <location>
        <begin position="51"/>
        <end position="62"/>
    </location>
</feature>
<dbReference type="EMBL" id="NAJP01000068">
    <property type="protein sequence ID" value="TKA35516.1"/>
    <property type="molecule type" value="Genomic_DNA"/>
</dbReference>
<dbReference type="SUPFAM" id="SSF47762">
    <property type="entry name" value="PAH2 domain"/>
    <property type="match status" value="1"/>
</dbReference>
<accession>A0A4U0UKZ1</accession>
<dbReference type="Proteomes" id="UP000310066">
    <property type="component" value="Unassembled WGS sequence"/>
</dbReference>
<keyword evidence="2" id="KW-0539">Nucleus</keyword>
<evidence type="ECO:0000256" key="3">
    <source>
        <dbReference type="SAM" id="MobiDB-lite"/>
    </source>
</evidence>
<feature type="region of interest" description="Disordered" evidence="3">
    <location>
        <begin position="285"/>
        <end position="316"/>
    </location>
</feature>
<dbReference type="AlphaFoldDB" id="A0A4U0UKZ1"/>
<dbReference type="OrthoDB" id="10339588at2759"/>
<feature type="compositionally biased region" description="Pro residues" evidence="3">
    <location>
        <begin position="103"/>
        <end position="113"/>
    </location>
</feature>
<feature type="region of interest" description="Disordered" evidence="3">
    <location>
        <begin position="1"/>
        <end position="113"/>
    </location>
</feature>
<comment type="caution">
    <text evidence="4">The sequence shown here is derived from an EMBL/GenBank/DDBJ whole genome shotgun (WGS) entry which is preliminary data.</text>
</comment>
<feature type="compositionally biased region" description="Acidic residues" evidence="3">
    <location>
        <begin position="78"/>
        <end position="88"/>
    </location>
</feature>
<sequence length="515" mass="54458">MAGGLGLRALKGRFELGLPRVGDEQVSKGMGGQAERESPLQAGEETEEEAGTMAEGEGYTAGNGAKATPGRDFQATVEDVEEKVEEQACEPGENGQSPQSASPWPPLLPPAPLNPSGGACELDVAETSAEAPAWKYTHSLPVIPVADILHHRDVRARAVYWMNRAFLSDPGTKVKIQDVCAVYRASFAHGNAGTQVEVLDEDQLIDLTFKMFKGISGGVVINGAGRVVKLLNSLAWQGLPSGAAVAATWHRHEIAQRAGRAGEFDFFGAPVRWNLPTEAALVAARGQRPEGSSESVPAVRAGTPAESSDGHAHARDNRAGMDRALAFLARVKERFADRRPGVYERLCRLLKQTPPGSTREARTEMLGKVRELIAGDAEVVGEFEAWCRSGRAGAGSGERGGGGETTVADAGTPVVMVEGGVGTGAGAGPAPYHLANSQKAGQTRQAARHTRRLLKKMQANGDLILPARPMNAFQAHLLADPLLALPAGIASPWLQRLRSRGRRRREGGQEGGGGE</sequence>
<comment type="subcellular location">
    <subcellularLocation>
        <location evidence="1">Nucleus</location>
    </subcellularLocation>
</comment>
<reference evidence="4 5" key="1">
    <citation type="submission" date="2017-03" db="EMBL/GenBank/DDBJ databases">
        <title>Genomes of endolithic fungi from Antarctica.</title>
        <authorList>
            <person name="Coleine C."/>
            <person name="Masonjones S."/>
            <person name="Stajich J.E."/>
        </authorList>
    </citation>
    <scope>NUCLEOTIDE SEQUENCE [LARGE SCALE GENOMIC DNA]</scope>
    <source>
        <strain evidence="4 5">CCFEE 5311</strain>
    </source>
</reference>
<evidence type="ECO:0000256" key="1">
    <source>
        <dbReference type="ARBA" id="ARBA00004123"/>
    </source>
</evidence>
<gene>
    <name evidence="4" type="ORF">B0A54_13103</name>
</gene>